<dbReference type="EMBL" id="ML208760">
    <property type="protein sequence ID" value="TFK60554.1"/>
    <property type="molecule type" value="Genomic_DNA"/>
</dbReference>
<dbReference type="Proteomes" id="UP000308600">
    <property type="component" value="Unassembled WGS sequence"/>
</dbReference>
<evidence type="ECO:0000313" key="2">
    <source>
        <dbReference type="Proteomes" id="UP000308600"/>
    </source>
</evidence>
<accession>A0ACD3A5A6</accession>
<gene>
    <name evidence="1" type="ORF">BDN72DRAFT_864270</name>
</gene>
<keyword evidence="2" id="KW-1185">Reference proteome</keyword>
<name>A0ACD3A5A6_9AGAR</name>
<proteinExistence type="predicted"/>
<reference evidence="1 2" key="1">
    <citation type="journal article" date="2019" name="Nat. Ecol. Evol.">
        <title>Megaphylogeny resolves global patterns of mushroom evolution.</title>
        <authorList>
            <person name="Varga T."/>
            <person name="Krizsan K."/>
            <person name="Foldi C."/>
            <person name="Dima B."/>
            <person name="Sanchez-Garcia M."/>
            <person name="Sanchez-Ramirez S."/>
            <person name="Szollosi G.J."/>
            <person name="Szarkandi J.G."/>
            <person name="Papp V."/>
            <person name="Albert L."/>
            <person name="Andreopoulos W."/>
            <person name="Angelini C."/>
            <person name="Antonin V."/>
            <person name="Barry K.W."/>
            <person name="Bougher N.L."/>
            <person name="Buchanan P."/>
            <person name="Buyck B."/>
            <person name="Bense V."/>
            <person name="Catcheside P."/>
            <person name="Chovatia M."/>
            <person name="Cooper J."/>
            <person name="Damon W."/>
            <person name="Desjardin D."/>
            <person name="Finy P."/>
            <person name="Geml J."/>
            <person name="Haridas S."/>
            <person name="Hughes K."/>
            <person name="Justo A."/>
            <person name="Karasinski D."/>
            <person name="Kautmanova I."/>
            <person name="Kiss B."/>
            <person name="Kocsube S."/>
            <person name="Kotiranta H."/>
            <person name="LaButti K.M."/>
            <person name="Lechner B.E."/>
            <person name="Liimatainen K."/>
            <person name="Lipzen A."/>
            <person name="Lukacs Z."/>
            <person name="Mihaltcheva S."/>
            <person name="Morgado L.N."/>
            <person name="Niskanen T."/>
            <person name="Noordeloos M.E."/>
            <person name="Ohm R.A."/>
            <person name="Ortiz-Santana B."/>
            <person name="Ovrebo C."/>
            <person name="Racz N."/>
            <person name="Riley R."/>
            <person name="Savchenko A."/>
            <person name="Shiryaev A."/>
            <person name="Soop K."/>
            <person name="Spirin V."/>
            <person name="Szebenyi C."/>
            <person name="Tomsovsky M."/>
            <person name="Tulloss R.E."/>
            <person name="Uehling J."/>
            <person name="Grigoriev I.V."/>
            <person name="Vagvolgyi C."/>
            <person name="Papp T."/>
            <person name="Martin F.M."/>
            <person name="Miettinen O."/>
            <person name="Hibbett D.S."/>
            <person name="Nagy L.G."/>
        </authorList>
    </citation>
    <scope>NUCLEOTIDE SEQUENCE [LARGE SCALE GENOMIC DNA]</scope>
    <source>
        <strain evidence="1 2">NL-1719</strain>
    </source>
</reference>
<sequence>MSLSFLLLLSFLCSVPCMFIPDDKSNEKGFGVDQVGRAGNWRLYGARTIQLRLASVHDLDEFGLVSPILYDLLFVTHHLVVDTGSRLGSKARKARNLAQVVCHSFEYSKRRREDINVLAELDGKKLLELGTARKIVHVDFDFTILVPASRREYGGSLRSSSTGSGHDPCGGSQFVKQTLGRHFSQLCVKTSQEFEGNTVYWYSAAKEPLVVLLCCLIIGLRDKQGYSSAVAEET</sequence>
<evidence type="ECO:0000313" key="1">
    <source>
        <dbReference type="EMBL" id="TFK60554.1"/>
    </source>
</evidence>
<protein>
    <submittedName>
        <fullName evidence="1">Uncharacterized protein</fullName>
    </submittedName>
</protein>
<organism evidence="1 2">
    <name type="scientific">Pluteus cervinus</name>
    <dbReference type="NCBI Taxonomy" id="181527"/>
    <lineage>
        <taxon>Eukaryota</taxon>
        <taxon>Fungi</taxon>
        <taxon>Dikarya</taxon>
        <taxon>Basidiomycota</taxon>
        <taxon>Agaricomycotina</taxon>
        <taxon>Agaricomycetes</taxon>
        <taxon>Agaricomycetidae</taxon>
        <taxon>Agaricales</taxon>
        <taxon>Pluteineae</taxon>
        <taxon>Pluteaceae</taxon>
        <taxon>Pluteus</taxon>
    </lineage>
</organism>